<evidence type="ECO:0000313" key="4">
    <source>
        <dbReference type="Proteomes" id="UP001303046"/>
    </source>
</evidence>
<dbReference type="Gene3D" id="3.40.50.1820">
    <property type="entry name" value="alpha/beta hydrolase"/>
    <property type="match status" value="1"/>
</dbReference>
<accession>A0ABR1EDR4</accession>
<evidence type="ECO:0000256" key="2">
    <source>
        <dbReference type="SAM" id="SignalP"/>
    </source>
</evidence>
<evidence type="ECO:0000313" key="3">
    <source>
        <dbReference type="EMBL" id="KAK6760608.1"/>
    </source>
</evidence>
<evidence type="ECO:0000256" key="1">
    <source>
        <dbReference type="SAM" id="MobiDB-lite"/>
    </source>
</evidence>
<feature type="region of interest" description="Disordered" evidence="1">
    <location>
        <begin position="396"/>
        <end position="439"/>
    </location>
</feature>
<reference evidence="3 4" key="1">
    <citation type="submission" date="2023-08" db="EMBL/GenBank/DDBJ databases">
        <title>A Necator americanus chromosomal reference genome.</title>
        <authorList>
            <person name="Ilik V."/>
            <person name="Petrzelkova K.J."/>
            <person name="Pardy F."/>
            <person name="Fuh T."/>
            <person name="Niatou-Singa F.S."/>
            <person name="Gouil Q."/>
            <person name="Baker L."/>
            <person name="Ritchie M.E."/>
            <person name="Jex A.R."/>
            <person name="Gazzola D."/>
            <person name="Li H."/>
            <person name="Toshio Fujiwara R."/>
            <person name="Zhan B."/>
            <person name="Aroian R.V."/>
            <person name="Pafco B."/>
            <person name="Schwarz E.M."/>
        </authorList>
    </citation>
    <scope>NUCLEOTIDE SEQUENCE [LARGE SCALE GENOMIC DNA]</scope>
    <source>
        <strain evidence="3 4">Aroian</strain>
        <tissue evidence="3">Whole animal</tissue>
    </source>
</reference>
<dbReference type="InterPro" id="IPR029058">
    <property type="entry name" value="AB_hydrolase_fold"/>
</dbReference>
<feature type="chain" id="PRO_5045360577" description="Triacylglycerol lipase" evidence="2">
    <location>
        <begin position="18"/>
        <end position="439"/>
    </location>
</feature>
<keyword evidence="4" id="KW-1185">Reference proteome</keyword>
<dbReference type="Proteomes" id="UP001303046">
    <property type="component" value="Unassembled WGS sequence"/>
</dbReference>
<keyword evidence="2" id="KW-0732">Signal</keyword>
<protein>
    <recommendedName>
        <fullName evidence="5">Triacylglycerol lipase</fullName>
    </recommendedName>
</protein>
<dbReference type="PANTHER" id="PTHR32015:SF8">
    <property type="entry name" value="LIPASE"/>
    <property type="match status" value="1"/>
</dbReference>
<name>A0ABR1EDR4_NECAM</name>
<sequence length="439" mass="49004">MLFMYYFLLYFILPAHTFFSKHFADFLEENYGSNFRNLLQRSDLGNTGSFGGKTNENDTIVNDPVIFVHGVSDVAGLKMQAVASHYRAFGYTDGELYSTSYGYGAKLNPLQWTLYSMKCEHVKQIRALILAVRYYARQNVDIVAFSLGVPLSRKAILGGRCVDTNEDLGGPLTPYIETFLGIAGPNHGITLKVAGLTVPACALGTLPICDRVVGLYSGLCPLESEFLNDINRNHHYEGKVVYTIYSHIDEKIGYKVCDKVTSSINGEDDHKSFRNLNHDETLDTTYGLQISMIQGRFGGRTQNGVGETNSTDSDVKQIDSLNNVSIHNETISLDEGGGLNVSNIEVQQKTDVTQSSKLEKEEYDDSQLNNIDKIRRFFHEQKYDLLNDDRITSFSSVDSSNNEVGPLFTDENTKKPNSSNNTDNVGTSGYHTRISFRID</sequence>
<evidence type="ECO:0008006" key="5">
    <source>
        <dbReference type="Google" id="ProtNLM"/>
    </source>
</evidence>
<dbReference type="InterPro" id="IPR002918">
    <property type="entry name" value="Lipase_EstA/Esterase_EstB"/>
</dbReference>
<proteinExistence type="predicted"/>
<feature type="compositionally biased region" description="Polar residues" evidence="1">
    <location>
        <begin position="415"/>
        <end position="430"/>
    </location>
</feature>
<organism evidence="3 4">
    <name type="scientific">Necator americanus</name>
    <name type="common">Human hookworm</name>
    <dbReference type="NCBI Taxonomy" id="51031"/>
    <lineage>
        <taxon>Eukaryota</taxon>
        <taxon>Metazoa</taxon>
        <taxon>Ecdysozoa</taxon>
        <taxon>Nematoda</taxon>
        <taxon>Chromadorea</taxon>
        <taxon>Rhabditida</taxon>
        <taxon>Rhabditina</taxon>
        <taxon>Rhabditomorpha</taxon>
        <taxon>Strongyloidea</taxon>
        <taxon>Ancylostomatidae</taxon>
        <taxon>Bunostominae</taxon>
        <taxon>Necator</taxon>
    </lineage>
</organism>
<comment type="caution">
    <text evidence="3">The sequence shown here is derived from an EMBL/GenBank/DDBJ whole genome shotgun (WGS) entry which is preliminary data.</text>
</comment>
<dbReference type="Pfam" id="PF01674">
    <property type="entry name" value="Lipase_2"/>
    <property type="match status" value="1"/>
</dbReference>
<dbReference type="EMBL" id="JAVFWL010000006">
    <property type="protein sequence ID" value="KAK6760608.1"/>
    <property type="molecule type" value="Genomic_DNA"/>
</dbReference>
<dbReference type="PANTHER" id="PTHR32015">
    <property type="entry name" value="FASTING INDUCED LIPASE"/>
    <property type="match status" value="1"/>
</dbReference>
<feature type="signal peptide" evidence="2">
    <location>
        <begin position="1"/>
        <end position="17"/>
    </location>
</feature>
<dbReference type="SUPFAM" id="SSF53474">
    <property type="entry name" value="alpha/beta-Hydrolases"/>
    <property type="match status" value="1"/>
</dbReference>
<gene>
    <name evidence="3" type="primary">Necator_chrX.g22060</name>
    <name evidence="3" type="ORF">RB195_021899</name>
</gene>